<name>A0ABU6PX73_9BACL</name>
<dbReference type="InterPro" id="IPR007891">
    <property type="entry name" value="CHASE3"/>
</dbReference>
<dbReference type="InterPro" id="IPR036097">
    <property type="entry name" value="HisK_dim/P_sf"/>
</dbReference>
<feature type="domain" description="HAMP" evidence="17">
    <location>
        <begin position="212"/>
        <end position="265"/>
    </location>
</feature>
<evidence type="ECO:0000256" key="5">
    <source>
        <dbReference type="ARBA" id="ARBA00022553"/>
    </source>
</evidence>
<feature type="domain" description="Histidine kinase" evidence="15">
    <location>
        <begin position="507"/>
        <end position="737"/>
    </location>
</feature>
<evidence type="ECO:0000256" key="3">
    <source>
        <dbReference type="ARBA" id="ARBA00012438"/>
    </source>
</evidence>
<dbReference type="Pfam" id="PF00512">
    <property type="entry name" value="HisKA"/>
    <property type="match status" value="1"/>
</dbReference>
<keyword evidence="19" id="KW-1185">Reference proteome</keyword>
<dbReference type="InterPro" id="IPR004358">
    <property type="entry name" value="Sig_transdc_His_kin-like_C"/>
</dbReference>
<dbReference type="Pfam" id="PF13185">
    <property type="entry name" value="GAF_2"/>
    <property type="match status" value="1"/>
</dbReference>
<dbReference type="Gene3D" id="3.30.450.40">
    <property type="match status" value="1"/>
</dbReference>
<evidence type="ECO:0000256" key="9">
    <source>
        <dbReference type="ARBA" id="ARBA00022840"/>
    </source>
</evidence>
<keyword evidence="13" id="KW-0175">Coiled coil</keyword>
<comment type="subcellular location">
    <subcellularLocation>
        <location evidence="2">Cell membrane</location>
        <topology evidence="2">Multi-pass membrane protein</topology>
    </subcellularLocation>
</comment>
<keyword evidence="14" id="KW-1133">Transmembrane helix</keyword>
<evidence type="ECO:0000313" key="18">
    <source>
        <dbReference type="EMBL" id="MED5019417.1"/>
    </source>
</evidence>
<dbReference type="InterPro" id="IPR036890">
    <property type="entry name" value="HATPase_C_sf"/>
</dbReference>
<dbReference type="SUPFAM" id="SSF52172">
    <property type="entry name" value="CheY-like"/>
    <property type="match status" value="1"/>
</dbReference>
<dbReference type="CDD" id="cd16922">
    <property type="entry name" value="HATPase_EvgS-ArcB-TorS-like"/>
    <property type="match status" value="1"/>
</dbReference>
<evidence type="ECO:0000313" key="19">
    <source>
        <dbReference type="Proteomes" id="UP001343257"/>
    </source>
</evidence>
<dbReference type="InterPro" id="IPR011006">
    <property type="entry name" value="CheY-like_superfamily"/>
</dbReference>
<dbReference type="Pfam" id="PF00672">
    <property type="entry name" value="HAMP"/>
    <property type="match status" value="1"/>
</dbReference>
<dbReference type="Gene3D" id="3.40.50.2300">
    <property type="match status" value="1"/>
</dbReference>
<dbReference type="InterPro" id="IPR003661">
    <property type="entry name" value="HisK_dim/P_dom"/>
</dbReference>
<dbReference type="Pfam" id="PF05227">
    <property type="entry name" value="CHASE3"/>
    <property type="match status" value="1"/>
</dbReference>
<dbReference type="InterPro" id="IPR001789">
    <property type="entry name" value="Sig_transdc_resp-reg_receiver"/>
</dbReference>
<dbReference type="Proteomes" id="UP001343257">
    <property type="component" value="Unassembled WGS sequence"/>
</dbReference>
<dbReference type="EMBL" id="JARTLD010000048">
    <property type="protein sequence ID" value="MED5019417.1"/>
    <property type="molecule type" value="Genomic_DNA"/>
</dbReference>
<evidence type="ECO:0000256" key="14">
    <source>
        <dbReference type="SAM" id="Phobius"/>
    </source>
</evidence>
<feature type="transmembrane region" description="Helical" evidence="14">
    <location>
        <begin position="193"/>
        <end position="218"/>
    </location>
</feature>
<dbReference type="EC" id="2.7.13.3" evidence="3"/>
<dbReference type="PROSITE" id="PS50109">
    <property type="entry name" value="HIS_KIN"/>
    <property type="match status" value="1"/>
</dbReference>
<dbReference type="InterPro" id="IPR003018">
    <property type="entry name" value="GAF"/>
</dbReference>
<dbReference type="Gene3D" id="1.10.287.130">
    <property type="match status" value="1"/>
</dbReference>
<feature type="modified residue" description="4-aspartylphosphate" evidence="12">
    <location>
        <position position="855"/>
    </location>
</feature>
<evidence type="ECO:0000256" key="1">
    <source>
        <dbReference type="ARBA" id="ARBA00000085"/>
    </source>
</evidence>
<evidence type="ECO:0000256" key="10">
    <source>
        <dbReference type="ARBA" id="ARBA00023012"/>
    </source>
</evidence>
<sequence length="928" mass="103141">MQKKLKLNIGSKITLGYIFIIVCVGIFLVVVTNRVASLQHETNFVSQHDIEVHDLANSVEKSLLDMETGQRGYAITGESSYLDPFNEASEAWEMNYNKLYQLLADNPSQQENLKDIRTSIDKWIEIAGNPVIEMKKAGRENDIKQFFKMDPGKIQMDSIRNKFNSFLSTEKTLTNERVQNLADSNNKLITTIYILWAIVAVLSILVAVTISRNIVMIIKDVTRTIKEMASGGSLDRRIQVRTNDEIAELGRSTNDLLEVVQKQGELKDQVASLSAILQNQTSIQSLNEQIVNRLADVLGAPYIALYTAQLDGVVLSAAYAADYQQNTAKHSIALGEGLVGQCAKNGQTIVLDQIPDNYIKISSGLGSTRPSYLILVPFVYEGKTLGVVEVAALQMLDSYRMDMLKQMVEMSSITMHSVINRMEIQRLYMEAQALNEELQAQSEELQVQAEELQVQSEELQMQTDELLTLNEKLEVQKDQAESAAIDLEKYAGELKTSSNYKSEFLANMSHELRTPLNSMLILSQILAENRSGNLTEEETNYASVIHSSGTDLLHLINDILDLSKVEAGKIQLEISAVNIRELPESMERYFSKTAENKSVEFKCDIAPDVPDLFYSDELRLHQIIRNLLSNAFKFTERGQVNLSISRLDSVKTSGFSIPSETLVFAVRDTGIGISEDKQKLIFEAFKQADGATARKFGGTGLGLSISQQFAQLLGGELTVQSVPGIGSTFTLYLPCTTEHVDVSPMMLMHSEAAVGAASGAASQAAWHDGSNPYSAEELGARVPAPNHMVEEPLILEETDLFDGKKVLVVDDDIRNVYALANALERYNMKVLTAQNGYECLDILQSEPDIAMILMDVMMPEMDGYQTMKNIRGTLEMNELPILALTAKAMKEDKDKCLAAGASDYLSKPLNINEVIARMKVWMTKTQME</sequence>
<dbReference type="CDD" id="cd19410">
    <property type="entry name" value="HK9-like_sensor"/>
    <property type="match status" value="1"/>
</dbReference>
<dbReference type="CDD" id="cd06225">
    <property type="entry name" value="HAMP"/>
    <property type="match status" value="1"/>
</dbReference>
<dbReference type="InterPro" id="IPR029016">
    <property type="entry name" value="GAF-like_dom_sf"/>
</dbReference>
<dbReference type="Pfam" id="PF00072">
    <property type="entry name" value="Response_reg"/>
    <property type="match status" value="1"/>
</dbReference>
<feature type="coiled-coil region" evidence="13">
    <location>
        <begin position="421"/>
        <end position="490"/>
    </location>
</feature>
<dbReference type="InterPro" id="IPR005467">
    <property type="entry name" value="His_kinase_dom"/>
</dbReference>
<evidence type="ECO:0000256" key="11">
    <source>
        <dbReference type="ARBA" id="ARBA00023136"/>
    </source>
</evidence>
<dbReference type="Gene3D" id="6.10.340.10">
    <property type="match status" value="1"/>
</dbReference>
<dbReference type="PANTHER" id="PTHR45339">
    <property type="entry name" value="HYBRID SIGNAL TRANSDUCTION HISTIDINE KINASE J"/>
    <property type="match status" value="1"/>
</dbReference>
<keyword evidence="6" id="KW-0808">Transferase</keyword>
<gene>
    <name evidence="18" type="ORF">P9847_19115</name>
</gene>
<dbReference type="CDD" id="cd00082">
    <property type="entry name" value="HisKA"/>
    <property type="match status" value="1"/>
</dbReference>
<reference evidence="18 19" key="1">
    <citation type="submission" date="2023-03" db="EMBL/GenBank/DDBJ databases">
        <title>Bacillus Genome Sequencing.</title>
        <authorList>
            <person name="Dunlap C."/>
        </authorList>
    </citation>
    <scope>NUCLEOTIDE SEQUENCE [LARGE SCALE GENOMIC DNA]</scope>
    <source>
        <strain evidence="18 19">NRS-52</strain>
    </source>
</reference>
<keyword evidence="11 14" id="KW-0472">Membrane</keyword>
<organism evidence="18 19">
    <name type="scientific">Paenibacillus chibensis</name>
    <dbReference type="NCBI Taxonomy" id="59846"/>
    <lineage>
        <taxon>Bacteria</taxon>
        <taxon>Bacillati</taxon>
        <taxon>Bacillota</taxon>
        <taxon>Bacilli</taxon>
        <taxon>Bacillales</taxon>
        <taxon>Paenibacillaceae</taxon>
        <taxon>Paenibacillus</taxon>
    </lineage>
</organism>
<feature type="transmembrane region" description="Helical" evidence="14">
    <location>
        <begin position="12"/>
        <end position="31"/>
    </location>
</feature>
<comment type="caution">
    <text evidence="18">The sequence shown here is derived from an EMBL/GenBank/DDBJ whole genome shotgun (WGS) entry which is preliminary data.</text>
</comment>
<keyword evidence="9" id="KW-0067">ATP-binding</keyword>
<dbReference type="SMART" id="SM00388">
    <property type="entry name" value="HisKA"/>
    <property type="match status" value="1"/>
</dbReference>
<dbReference type="InterPro" id="IPR003660">
    <property type="entry name" value="HAMP_dom"/>
</dbReference>
<evidence type="ECO:0000256" key="12">
    <source>
        <dbReference type="PROSITE-ProRule" id="PRU00169"/>
    </source>
</evidence>
<dbReference type="CDD" id="cd17546">
    <property type="entry name" value="REC_hyHK_CKI1_RcsC-like"/>
    <property type="match status" value="1"/>
</dbReference>
<dbReference type="Pfam" id="PF02518">
    <property type="entry name" value="HATPase_c"/>
    <property type="match status" value="1"/>
</dbReference>
<dbReference type="PANTHER" id="PTHR45339:SF1">
    <property type="entry name" value="HYBRID SIGNAL TRANSDUCTION HISTIDINE KINASE J"/>
    <property type="match status" value="1"/>
</dbReference>
<accession>A0ABU6PX73</accession>
<dbReference type="SMART" id="SM00387">
    <property type="entry name" value="HATPase_c"/>
    <property type="match status" value="1"/>
</dbReference>
<evidence type="ECO:0000259" key="15">
    <source>
        <dbReference type="PROSITE" id="PS50109"/>
    </source>
</evidence>
<dbReference type="SMART" id="SM00448">
    <property type="entry name" value="REC"/>
    <property type="match status" value="1"/>
</dbReference>
<dbReference type="PROSITE" id="PS50885">
    <property type="entry name" value="HAMP"/>
    <property type="match status" value="1"/>
</dbReference>
<evidence type="ECO:0000256" key="13">
    <source>
        <dbReference type="SAM" id="Coils"/>
    </source>
</evidence>
<proteinExistence type="predicted"/>
<dbReference type="PRINTS" id="PR00344">
    <property type="entry name" value="BCTRLSENSOR"/>
</dbReference>
<evidence type="ECO:0000259" key="17">
    <source>
        <dbReference type="PROSITE" id="PS50885"/>
    </source>
</evidence>
<dbReference type="SUPFAM" id="SSF55781">
    <property type="entry name" value="GAF domain-like"/>
    <property type="match status" value="1"/>
</dbReference>
<keyword evidence="4" id="KW-1003">Cell membrane</keyword>
<dbReference type="SUPFAM" id="SSF55874">
    <property type="entry name" value="ATPase domain of HSP90 chaperone/DNA topoisomerase II/histidine kinase"/>
    <property type="match status" value="1"/>
</dbReference>
<evidence type="ECO:0000256" key="7">
    <source>
        <dbReference type="ARBA" id="ARBA00022741"/>
    </source>
</evidence>
<keyword evidence="14" id="KW-0812">Transmembrane</keyword>
<evidence type="ECO:0000259" key="16">
    <source>
        <dbReference type="PROSITE" id="PS50110"/>
    </source>
</evidence>
<keyword evidence="5 12" id="KW-0597">Phosphoprotein</keyword>
<dbReference type="RefSeq" id="WP_328280378.1">
    <property type="nucleotide sequence ID" value="NZ_JARTLD010000048.1"/>
</dbReference>
<evidence type="ECO:0000256" key="8">
    <source>
        <dbReference type="ARBA" id="ARBA00022777"/>
    </source>
</evidence>
<keyword evidence="10" id="KW-0902">Two-component regulatory system</keyword>
<keyword evidence="7" id="KW-0547">Nucleotide-binding</keyword>
<evidence type="ECO:0000256" key="6">
    <source>
        <dbReference type="ARBA" id="ARBA00022679"/>
    </source>
</evidence>
<evidence type="ECO:0000256" key="4">
    <source>
        <dbReference type="ARBA" id="ARBA00022475"/>
    </source>
</evidence>
<dbReference type="SUPFAM" id="SSF47384">
    <property type="entry name" value="Homodimeric domain of signal transducing histidine kinase"/>
    <property type="match status" value="1"/>
</dbReference>
<feature type="domain" description="Response regulatory" evidence="16">
    <location>
        <begin position="805"/>
        <end position="922"/>
    </location>
</feature>
<dbReference type="PROSITE" id="PS50110">
    <property type="entry name" value="RESPONSE_REGULATORY"/>
    <property type="match status" value="1"/>
</dbReference>
<comment type="catalytic activity">
    <reaction evidence="1">
        <text>ATP + protein L-histidine = ADP + protein N-phospho-L-histidine.</text>
        <dbReference type="EC" id="2.7.13.3"/>
    </reaction>
</comment>
<dbReference type="Gene3D" id="3.30.565.10">
    <property type="entry name" value="Histidine kinase-like ATPase, C-terminal domain"/>
    <property type="match status" value="1"/>
</dbReference>
<evidence type="ECO:0000256" key="2">
    <source>
        <dbReference type="ARBA" id="ARBA00004651"/>
    </source>
</evidence>
<keyword evidence="8" id="KW-0418">Kinase</keyword>
<dbReference type="InterPro" id="IPR003594">
    <property type="entry name" value="HATPase_dom"/>
</dbReference>
<protein>
    <recommendedName>
        <fullName evidence="3">histidine kinase</fullName>
        <ecNumber evidence="3">2.7.13.3</ecNumber>
    </recommendedName>
</protein>